<dbReference type="PANTHER" id="PTHR34853:SF1">
    <property type="entry name" value="LIPASE 5"/>
    <property type="match status" value="1"/>
</dbReference>
<dbReference type="GO" id="GO:0004806">
    <property type="term" value="F:triacylglycerol lipase activity"/>
    <property type="evidence" value="ECO:0007669"/>
    <property type="project" value="InterPro"/>
</dbReference>
<protein>
    <submittedName>
        <fullName evidence="3">Alpha/beta hydrolase</fullName>
    </submittedName>
</protein>
<dbReference type="RefSeq" id="WP_176164201.1">
    <property type="nucleotide sequence ID" value="NZ_CP054929.1"/>
</dbReference>
<evidence type="ECO:0000313" key="4">
    <source>
        <dbReference type="Proteomes" id="UP000509303"/>
    </source>
</evidence>
<proteinExistence type="predicted"/>
<feature type="signal peptide" evidence="2">
    <location>
        <begin position="1"/>
        <end position="40"/>
    </location>
</feature>
<keyword evidence="3" id="KW-0378">Hydrolase</keyword>
<sequence>MTRHHPVPHPAAAPWHRPRRGATTVAAALLVAACAAPALASPPPPRPAPPAPTATALALVASPATTGAGAHVQRGRGALRSVTPLSRLSRDEVARAIAEHGVDVTSVRHGIATYRFEYATITPTGEPTTASALLTLPDGGGHALSTVAELHGTASHRDEAPSVGDNVTRLGAYLYAAGGRATVAPDYLGLGTSPGTHPYMDTASSVSASLDALRAARTATARLGRALTGEVHVTGFSQGGQVAMGLGRALAHGADRHLRLRTLTPVSGPYDIAGQELPAIFDGRVADGSAVYYLAYFLTAQNRLHHLYDDPREVFRQPYADRMETLFDGEHSSEDVARHLPATVDALLTEEWAARLQHPTGALAEVIARVDGVCEWRPRVPVRLHTAAGDRDVPTGNTASCAAELRRRGVHPEVVQHGDVDHLRGYLGALSDNARWLARQG</sequence>
<evidence type="ECO:0000256" key="2">
    <source>
        <dbReference type="SAM" id="SignalP"/>
    </source>
</evidence>
<accession>A0A7H8NFM8</accession>
<dbReference type="InterPro" id="IPR029058">
    <property type="entry name" value="AB_hydrolase_fold"/>
</dbReference>
<evidence type="ECO:0000313" key="3">
    <source>
        <dbReference type="EMBL" id="QKW52488.1"/>
    </source>
</evidence>
<dbReference type="PROSITE" id="PS51257">
    <property type="entry name" value="PROKAR_LIPOPROTEIN"/>
    <property type="match status" value="1"/>
</dbReference>
<name>A0A7H8NFM8_9ACTN</name>
<feature type="chain" id="PRO_5029008393" evidence="2">
    <location>
        <begin position="41"/>
        <end position="441"/>
    </location>
</feature>
<dbReference type="Gene3D" id="1.10.260.160">
    <property type="match status" value="1"/>
</dbReference>
<dbReference type="Proteomes" id="UP000509303">
    <property type="component" value="Chromosome"/>
</dbReference>
<dbReference type="SUPFAM" id="SSF53474">
    <property type="entry name" value="alpha/beta-Hydrolases"/>
    <property type="match status" value="1"/>
</dbReference>
<gene>
    <name evidence="3" type="ORF">HUT08_26420</name>
</gene>
<dbReference type="EMBL" id="CP054929">
    <property type="protein sequence ID" value="QKW52488.1"/>
    <property type="molecule type" value="Genomic_DNA"/>
</dbReference>
<feature type="region of interest" description="Disordered" evidence="1">
    <location>
        <begin position="1"/>
        <end position="20"/>
    </location>
</feature>
<evidence type="ECO:0000256" key="1">
    <source>
        <dbReference type="SAM" id="MobiDB-lite"/>
    </source>
</evidence>
<dbReference type="Gene3D" id="3.40.50.1820">
    <property type="entry name" value="alpha/beta hydrolase"/>
    <property type="match status" value="1"/>
</dbReference>
<reference evidence="3 4" key="1">
    <citation type="submission" date="2020-06" db="EMBL/GenBank/DDBJ databases">
        <title>Genome mining for natural products.</title>
        <authorList>
            <person name="Zhang B."/>
            <person name="Shi J."/>
            <person name="Ge H."/>
        </authorList>
    </citation>
    <scope>NUCLEOTIDE SEQUENCE [LARGE SCALE GENOMIC DNA]</scope>
    <source>
        <strain evidence="3 4">NA00687</strain>
    </source>
</reference>
<dbReference type="PANTHER" id="PTHR34853">
    <property type="match status" value="1"/>
</dbReference>
<keyword evidence="2" id="KW-0732">Signal</keyword>
<dbReference type="GO" id="GO:0016042">
    <property type="term" value="P:lipid catabolic process"/>
    <property type="evidence" value="ECO:0007669"/>
    <property type="project" value="InterPro"/>
</dbReference>
<dbReference type="PIRSF" id="PIRSF029171">
    <property type="entry name" value="Esterase_LipA"/>
    <property type="match status" value="1"/>
</dbReference>
<dbReference type="AlphaFoldDB" id="A0A7H8NFM8"/>
<organism evidence="3 4">
    <name type="scientific">Streptomyces buecherae</name>
    <dbReference type="NCBI Taxonomy" id="2763006"/>
    <lineage>
        <taxon>Bacteria</taxon>
        <taxon>Bacillati</taxon>
        <taxon>Actinomycetota</taxon>
        <taxon>Actinomycetes</taxon>
        <taxon>Kitasatosporales</taxon>
        <taxon>Streptomycetaceae</taxon>
        <taxon>Streptomyces</taxon>
    </lineage>
</organism>
<dbReference type="InterPro" id="IPR005152">
    <property type="entry name" value="Lipase_secreted"/>
</dbReference>
<feature type="compositionally biased region" description="Low complexity" evidence="1">
    <location>
        <begin position="10"/>
        <end position="20"/>
    </location>
</feature>
<keyword evidence="4" id="KW-1185">Reference proteome</keyword>